<reference evidence="6" key="1">
    <citation type="submission" date="2025-08" db="UniProtKB">
        <authorList>
            <consortium name="RefSeq"/>
        </authorList>
    </citation>
    <scope>IDENTIFICATION</scope>
    <source>
        <tissue evidence="6">Testes</tissue>
    </source>
</reference>
<evidence type="ECO:0000259" key="4">
    <source>
        <dbReference type="PROSITE" id="PS51269"/>
    </source>
</evidence>
<dbReference type="InterPro" id="IPR047155">
    <property type="entry name" value="COMMD4/6/7/8"/>
</dbReference>
<dbReference type="InterPro" id="IPR017920">
    <property type="entry name" value="COMM"/>
</dbReference>
<evidence type="ECO:0000256" key="2">
    <source>
        <dbReference type="ARBA" id="ARBA00093393"/>
    </source>
</evidence>
<evidence type="ECO:0000256" key="1">
    <source>
        <dbReference type="ARBA" id="ARBA00039908"/>
    </source>
</evidence>
<dbReference type="RefSeq" id="XP_002738030.1">
    <property type="nucleotide sequence ID" value="XM_002737984.2"/>
</dbReference>
<feature type="domain" description="COMM" evidence="4">
    <location>
        <begin position="134"/>
        <end position="201"/>
    </location>
</feature>
<dbReference type="Proteomes" id="UP000694865">
    <property type="component" value="Unplaced"/>
</dbReference>
<dbReference type="PANTHER" id="PTHR16231">
    <property type="entry name" value="COMM DOMAIN-CONTAINING PROTEIN 4-8 FAMILY MEMBER"/>
    <property type="match status" value="1"/>
</dbReference>
<sequence length="201" mass="22582">MAPAVLQSIPEGFTLAVETINEIPQDILAEICRDVLLFLQYRLGTVSVGDFYTKLENVEIDFSKQSIQGAVNALIYLFRCAAREKVSADELIRELKGTLAWTENSLTVIKHLWSEQGKTLVSSDALQQMLNIGQLVDMKWKLGMAMSSDACRNLNSPYVSMTLNVADSSGRHTTKTFEMTIPEFQNFYKQMKEMASILETV</sequence>
<gene>
    <name evidence="6" type="primary">LOC100367584</name>
</gene>
<protein>
    <recommendedName>
        <fullName evidence="1">COMM domain-containing protein 6</fullName>
    </recommendedName>
</protein>
<evidence type="ECO:0000256" key="3">
    <source>
        <dbReference type="ARBA" id="ARBA00093468"/>
    </source>
</evidence>
<comment type="function">
    <text evidence="2">Scaffold protein in the commander complex that is essential for endosomal recycling of transmembrane cargos; the commander complex is composed of the CCC subcomplex and the retriever subcomplex. May modulate activity of cullin-RING E3 ubiquitin ligase (CRL) complexes. Down-regulates activation of NF-kappa-B. Inhibits TNF-induced NFKB1 activation.</text>
</comment>
<proteinExistence type="inferred from homology"/>
<dbReference type="Pfam" id="PF07258">
    <property type="entry name" value="COMM_domain"/>
    <property type="match status" value="1"/>
</dbReference>
<dbReference type="GeneID" id="100367584"/>
<accession>A0ABM0GV76</accession>
<organism evidence="5 6">
    <name type="scientific">Saccoglossus kowalevskii</name>
    <name type="common">Acorn worm</name>
    <dbReference type="NCBI Taxonomy" id="10224"/>
    <lineage>
        <taxon>Eukaryota</taxon>
        <taxon>Metazoa</taxon>
        <taxon>Hemichordata</taxon>
        <taxon>Enteropneusta</taxon>
        <taxon>Harrimaniidae</taxon>
        <taxon>Saccoglossus</taxon>
    </lineage>
</organism>
<comment type="similarity">
    <text evidence="3">Belongs to the COMM domain-containing protein 6 family.</text>
</comment>
<evidence type="ECO:0000313" key="5">
    <source>
        <dbReference type="Proteomes" id="UP000694865"/>
    </source>
</evidence>
<keyword evidence="5" id="KW-1185">Reference proteome</keyword>
<evidence type="ECO:0000313" key="6">
    <source>
        <dbReference type="RefSeq" id="XP_002738030.1"/>
    </source>
</evidence>
<name>A0ABM0GV76_SACKO</name>
<dbReference type="PANTHER" id="PTHR16231:SF5">
    <property type="entry name" value="COMM DOMAIN-CONTAINING PROTEIN 6"/>
    <property type="match status" value="1"/>
</dbReference>
<dbReference type="PROSITE" id="PS51269">
    <property type="entry name" value="COMM"/>
    <property type="match status" value="1"/>
</dbReference>